<dbReference type="Proteomes" id="UP001189429">
    <property type="component" value="Unassembled WGS sequence"/>
</dbReference>
<evidence type="ECO:0000313" key="3">
    <source>
        <dbReference type="Proteomes" id="UP001189429"/>
    </source>
</evidence>
<organism evidence="2 3">
    <name type="scientific">Prorocentrum cordatum</name>
    <dbReference type="NCBI Taxonomy" id="2364126"/>
    <lineage>
        <taxon>Eukaryota</taxon>
        <taxon>Sar</taxon>
        <taxon>Alveolata</taxon>
        <taxon>Dinophyceae</taxon>
        <taxon>Prorocentrales</taxon>
        <taxon>Prorocentraceae</taxon>
        <taxon>Prorocentrum</taxon>
    </lineage>
</organism>
<evidence type="ECO:0000313" key="2">
    <source>
        <dbReference type="EMBL" id="CAK0807097.1"/>
    </source>
</evidence>
<feature type="region of interest" description="Disordered" evidence="1">
    <location>
        <begin position="63"/>
        <end position="106"/>
    </location>
</feature>
<name>A0ABN9QSP7_9DINO</name>
<keyword evidence="3" id="KW-1185">Reference proteome</keyword>
<dbReference type="EMBL" id="CAUYUJ010003847">
    <property type="protein sequence ID" value="CAK0807097.1"/>
    <property type="molecule type" value="Genomic_DNA"/>
</dbReference>
<proteinExistence type="predicted"/>
<feature type="region of interest" description="Disordered" evidence="1">
    <location>
        <begin position="26"/>
        <end position="50"/>
    </location>
</feature>
<reference evidence="2" key="1">
    <citation type="submission" date="2023-10" db="EMBL/GenBank/DDBJ databases">
        <authorList>
            <person name="Chen Y."/>
            <person name="Shah S."/>
            <person name="Dougan E. K."/>
            <person name="Thang M."/>
            <person name="Chan C."/>
        </authorList>
    </citation>
    <scope>NUCLEOTIDE SEQUENCE [LARGE SCALE GENOMIC DNA]</scope>
</reference>
<feature type="compositionally biased region" description="Polar residues" evidence="1">
    <location>
        <begin position="75"/>
        <end position="86"/>
    </location>
</feature>
<comment type="caution">
    <text evidence="2">The sequence shown here is derived from an EMBL/GenBank/DDBJ whole genome shotgun (WGS) entry which is preliminary data.</text>
</comment>
<protein>
    <submittedName>
        <fullName evidence="2">Uncharacterized protein</fullName>
    </submittedName>
</protein>
<sequence>MGLLAIDSNVPNRGNMLERQTAAADAATACSRSVQGPRRSVSPRGELACDPTPAVHRCTSGLEVRHDDPQMPPSRWTSGCTPTQAPRRSRVRAISSTTSRQHLGHGPNATARFIYYAVGVHRLKGLIAQQNIQEDVGRIPAGVTDRFSDS</sequence>
<gene>
    <name evidence="2" type="ORF">PCOR1329_LOCUS13083</name>
</gene>
<accession>A0ABN9QSP7</accession>
<evidence type="ECO:0000256" key="1">
    <source>
        <dbReference type="SAM" id="MobiDB-lite"/>
    </source>
</evidence>